<sequence length="99" mass="11098">MTDNNAASALRQRYGDSVELSDENGSTATYQIAAEITLGANRYAILQTSQMQREDEIEVFRILEGAGGEFELESVADEEEWELVEEAFDDLQFGDEEQP</sequence>
<evidence type="ECO:0000256" key="1">
    <source>
        <dbReference type="SAM" id="MobiDB-lite"/>
    </source>
</evidence>
<keyword evidence="3" id="KW-1185">Reference proteome</keyword>
<protein>
    <submittedName>
        <fullName evidence="2">DUF1292 domain-containing protein</fullName>
    </submittedName>
</protein>
<accession>A0ABV8SDT9</accession>
<dbReference type="InterPro" id="IPR009711">
    <property type="entry name" value="UPF0473"/>
</dbReference>
<dbReference type="Pfam" id="PF06949">
    <property type="entry name" value="DUF1292"/>
    <property type="match status" value="1"/>
</dbReference>
<dbReference type="Proteomes" id="UP001595755">
    <property type="component" value="Unassembled WGS sequence"/>
</dbReference>
<organism evidence="2 3">
    <name type="scientific">Cohnella boryungensis</name>
    <dbReference type="NCBI Taxonomy" id="768479"/>
    <lineage>
        <taxon>Bacteria</taxon>
        <taxon>Bacillati</taxon>
        <taxon>Bacillota</taxon>
        <taxon>Bacilli</taxon>
        <taxon>Bacillales</taxon>
        <taxon>Paenibacillaceae</taxon>
        <taxon>Cohnella</taxon>
    </lineage>
</organism>
<name>A0ABV8SDT9_9BACL</name>
<dbReference type="EMBL" id="JBHSED010000040">
    <property type="protein sequence ID" value="MFC4305496.1"/>
    <property type="molecule type" value="Genomic_DNA"/>
</dbReference>
<gene>
    <name evidence="2" type="ORF">ACFO1S_18865</name>
</gene>
<evidence type="ECO:0000313" key="2">
    <source>
        <dbReference type="EMBL" id="MFC4305496.1"/>
    </source>
</evidence>
<proteinExistence type="predicted"/>
<evidence type="ECO:0000313" key="3">
    <source>
        <dbReference type="Proteomes" id="UP001595755"/>
    </source>
</evidence>
<feature type="region of interest" description="Disordered" evidence="1">
    <location>
        <begin position="1"/>
        <end position="24"/>
    </location>
</feature>
<reference evidence="3" key="1">
    <citation type="journal article" date="2019" name="Int. J. Syst. Evol. Microbiol.">
        <title>The Global Catalogue of Microorganisms (GCM) 10K type strain sequencing project: providing services to taxonomists for standard genome sequencing and annotation.</title>
        <authorList>
            <consortium name="The Broad Institute Genomics Platform"/>
            <consortium name="The Broad Institute Genome Sequencing Center for Infectious Disease"/>
            <person name="Wu L."/>
            <person name="Ma J."/>
        </authorList>
    </citation>
    <scope>NUCLEOTIDE SEQUENCE [LARGE SCALE GENOMIC DNA]</scope>
    <source>
        <strain evidence="3">CGMCC 4.1641</strain>
    </source>
</reference>
<comment type="caution">
    <text evidence="2">The sequence shown here is derived from an EMBL/GenBank/DDBJ whole genome shotgun (WGS) entry which is preliminary data.</text>
</comment>
<dbReference type="RefSeq" id="WP_204601105.1">
    <property type="nucleotide sequence ID" value="NZ_JBHSED010000040.1"/>
</dbReference>